<dbReference type="RefSeq" id="WP_117445047.1">
    <property type="nucleotide sequence ID" value="NZ_QVEV01000086.1"/>
</dbReference>
<protein>
    <submittedName>
        <fullName evidence="1">Uncharacterized protein</fullName>
    </submittedName>
</protein>
<dbReference type="Proteomes" id="UP000260025">
    <property type="component" value="Unassembled WGS sequence"/>
</dbReference>
<name>A0A3E2VCA3_CLOIN</name>
<evidence type="ECO:0000313" key="1">
    <source>
        <dbReference type="EMBL" id="RGC08204.1"/>
    </source>
</evidence>
<evidence type="ECO:0000313" key="2">
    <source>
        <dbReference type="Proteomes" id="UP000260025"/>
    </source>
</evidence>
<organism evidence="1 2">
    <name type="scientific">Clostridium innocuum</name>
    <dbReference type="NCBI Taxonomy" id="1522"/>
    <lineage>
        <taxon>Bacteria</taxon>
        <taxon>Bacillati</taxon>
        <taxon>Bacillota</taxon>
        <taxon>Clostridia</taxon>
        <taxon>Eubacteriales</taxon>
        <taxon>Clostridiaceae</taxon>
        <taxon>Clostridium</taxon>
    </lineage>
</organism>
<comment type="caution">
    <text evidence="1">The sequence shown here is derived from an EMBL/GenBank/DDBJ whole genome shotgun (WGS) entry which is preliminary data.</text>
</comment>
<gene>
    <name evidence="1" type="ORF">DXA38_22320</name>
</gene>
<proteinExistence type="predicted"/>
<reference evidence="1 2" key="1">
    <citation type="submission" date="2018-08" db="EMBL/GenBank/DDBJ databases">
        <title>A genome reference for cultivated species of the human gut microbiota.</title>
        <authorList>
            <person name="Zou Y."/>
            <person name="Xue W."/>
            <person name="Luo G."/>
        </authorList>
    </citation>
    <scope>NUCLEOTIDE SEQUENCE [LARGE SCALE GENOMIC DNA]</scope>
    <source>
        <strain evidence="1 2">OF01-2LB</strain>
    </source>
</reference>
<dbReference type="EMBL" id="QVEV01000086">
    <property type="protein sequence ID" value="RGC08204.1"/>
    <property type="molecule type" value="Genomic_DNA"/>
</dbReference>
<accession>A0A3E2VCA3</accession>
<dbReference type="AlphaFoldDB" id="A0A3E2VCA3"/>
<sequence>MLGDNQYQHPNTNEEIKISLKSGIFIKAGKRVKIHPDFIDEAYHTYPQTSIEDTLMMHGVDPRMIGYQRIYHLKRRFDDIRGYEGNEHYDASAIEKFNYPHVFLVFIKFH</sequence>